<gene>
    <name evidence="1" type="ORF">LCGC14_1233600</name>
</gene>
<organism evidence="1">
    <name type="scientific">marine sediment metagenome</name>
    <dbReference type="NCBI Taxonomy" id="412755"/>
    <lineage>
        <taxon>unclassified sequences</taxon>
        <taxon>metagenomes</taxon>
        <taxon>ecological metagenomes</taxon>
    </lineage>
</organism>
<proteinExistence type="predicted"/>
<accession>A0A0F9NQ03</accession>
<protein>
    <submittedName>
        <fullName evidence="1">Uncharacterized protein</fullName>
    </submittedName>
</protein>
<sequence>MTNWRIKDTALRGILERNDDDDNEIESVANTKKELIPHLKTALHFKALSPDVVAEMDRSTTFHSFNRALDKVFGFADRNLIWIELN</sequence>
<reference evidence="1" key="1">
    <citation type="journal article" date="2015" name="Nature">
        <title>Complex archaea that bridge the gap between prokaryotes and eukaryotes.</title>
        <authorList>
            <person name="Spang A."/>
            <person name="Saw J.H."/>
            <person name="Jorgensen S.L."/>
            <person name="Zaremba-Niedzwiedzka K."/>
            <person name="Martijn J."/>
            <person name="Lind A.E."/>
            <person name="van Eijk R."/>
            <person name="Schleper C."/>
            <person name="Guy L."/>
            <person name="Ettema T.J."/>
        </authorList>
    </citation>
    <scope>NUCLEOTIDE SEQUENCE</scope>
</reference>
<evidence type="ECO:0000313" key="1">
    <source>
        <dbReference type="EMBL" id="KKM90940.1"/>
    </source>
</evidence>
<dbReference type="AlphaFoldDB" id="A0A0F9NQ03"/>
<dbReference type="EMBL" id="LAZR01006606">
    <property type="protein sequence ID" value="KKM90940.1"/>
    <property type="molecule type" value="Genomic_DNA"/>
</dbReference>
<name>A0A0F9NQ03_9ZZZZ</name>
<comment type="caution">
    <text evidence="1">The sequence shown here is derived from an EMBL/GenBank/DDBJ whole genome shotgun (WGS) entry which is preliminary data.</text>
</comment>